<dbReference type="GO" id="GO:0005975">
    <property type="term" value="P:carbohydrate metabolic process"/>
    <property type="evidence" value="ECO:0007669"/>
    <property type="project" value="UniProtKB-ARBA"/>
</dbReference>
<name>A0A937D525_9FLAO</name>
<dbReference type="Proteomes" id="UP000651057">
    <property type="component" value="Unassembled WGS sequence"/>
</dbReference>
<comment type="caution">
    <text evidence="1">The sequence shown here is derived from an EMBL/GenBank/DDBJ whole genome shotgun (WGS) entry which is preliminary data.</text>
</comment>
<sequence>MSYYKTTLFRLLLGSATLLFFNSCKTDTGYADLKAALTLYASFDQGVDADFALGDKHLYTVPNRKARDSAQVGLHKPDIQINKGKGRFGDGLLFTERSKGYIYYPSKDNISYNTTDWSGAISFWLQLDPATDLEPGYCDPIQITDVSYNDAAIWVDFTKENPRDFRLGVIGDRNVWNPNPKGPDNENPIFNKKLTGVKNPPFGSDVWTHILINFSNLNTPQGKASLYMNGELKGTRSNITTPFTWDLELSNIYLGLGYIGMMDELSIFNRSLTDPEIKTLYTLENGVHSILN</sequence>
<evidence type="ECO:0008006" key="3">
    <source>
        <dbReference type="Google" id="ProtNLM"/>
    </source>
</evidence>
<dbReference type="InterPro" id="IPR013320">
    <property type="entry name" value="ConA-like_dom_sf"/>
</dbReference>
<dbReference type="EMBL" id="JAERQJ010000002">
    <property type="protein sequence ID" value="MBL0682839.1"/>
    <property type="molecule type" value="Genomic_DNA"/>
</dbReference>
<accession>A0A937D525</accession>
<dbReference type="GO" id="GO:0004553">
    <property type="term" value="F:hydrolase activity, hydrolyzing O-glycosyl compounds"/>
    <property type="evidence" value="ECO:0007669"/>
    <property type="project" value="UniProtKB-ARBA"/>
</dbReference>
<evidence type="ECO:0000313" key="2">
    <source>
        <dbReference type="Proteomes" id="UP000651057"/>
    </source>
</evidence>
<reference evidence="1" key="1">
    <citation type="submission" date="2021-01" db="EMBL/GenBank/DDBJ databases">
        <authorList>
            <person name="Zhong Y.L."/>
        </authorList>
    </citation>
    <scope>NUCLEOTIDE SEQUENCE</scope>
    <source>
        <strain evidence="1">KCTC 23302</strain>
    </source>
</reference>
<dbReference type="Gene3D" id="2.60.120.200">
    <property type="match status" value="1"/>
</dbReference>
<dbReference type="AlphaFoldDB" id="A0A937D525"/>
<keyword evidence="2" id="KW-1185">Reference proteome</keyword>
<evidence type="ECO:0000313" key="1">
    <source>
        <dbReference type="EMBL" id="MBL0682839.1"/>
    </source>
</evidence>
<dbReference type="Pfam" id="PF13385">
    <property type="entry name" value="Laminin_G_3"/>
    <property type="match status" value="1"/>
</dbReference>
<gene>
    <name evidence="1" type="ORF">JJQ60_04870</name>
</gene>
<organism evidence="1 2">
    <name type="scientific">Aquimarina mytili</name>
    <dbReference type="NCBI Taxonomy" id="874423"/>
    <lineage>
        <taxon>Bacteria</taxon>
        <taxon>Pseudomonadati</taxon>
        <taxon>Bacteroidota</taxon>
        <taxon>Flavobacteriia</taxon>
        <taxon>Flavobacteriales</taxon>
        <taxon>Flavobacteriaceae</taxon>
        <taxon>Aquimarina</taxon>
    </lineage>
</organism>
<dbReference type="SUPFAM" id="SSF49899">
    <property type="entry name" value="Concanavalin A-like lectins/glucanases"/>
    <property type="match status" value="1"/>
</dbReference>
<dbReference type="RefSeq" id="WP_201917280.1">
    <property type="nucleotide sequence ID" value="NZ_BAABAX010000023.1"/>
</dbReference>
<proteinExistence type="predicted"/>
<protein>
    <recommendedName>
        <fullName evidence="3">LamG domain-containing protein</fullName>
    </recommendedName>
</protein>